<dbReference type="AlphaFoldDB" id="A0A5C5RTT1"/>
<feature type="compositionally biased region" description="Acidic residues" evidence="1">
    <location>
        <begin position="234"/>
        <end position="244"/>
    </location>
</feature>
<feature type="region of interest" description="Disordered" evidence="1">
    <location>
        <begin position="209"/>
        <end position="256"/>
    </location>
</feature>
<evidence type="ECO:0000256" key="2">
    <source>
        <dbReference type="SAM" id="Phobius"/>
    </source>
</evidence>
<feature type="transmembrane region" description="Helical" evidence="2">
    <location>
        <begin position="180"/>
        <end position="202"/>
    </location>
</feature>
<keyword evidence="2" id="KW-1133">Transmembrane helix</keyword>
<organism evidence="3 4">
    <name type="scientific">Tsukamurella conjunctivitidis</name>
    <dbReference type="NCBI Taxonomy" id="2592068"/>
    <lineage>
        <taxon>Bacteria</taxon>
        <taxon>Bacillati</taxon>
        <taxon>Actinomycetota</taxon>
        <taxon>Actinomycetes</taxon>
        <taxon>Mycobacteriales</taxon>
        <taxon>Tsukamurellaceae</taxon>
        <taxon>Tsukamurella</taxon>
    </lineage>
</organism>
<reference evidence="3 4" key="1">
    <citation type="submission" date="2019-06" db="EMBL/GenBank/DDBJ databases">
        <title>Tsukamurella conjunctivitidis sp. nov., Tsukamurella assacharolytica sp. nov. and Tsukamurella sputae sp. nov. isolated from patients with conjunctivitis, bacteraemia (lymphoma) and respiratory infection (sputum) in Hong Kong.</title>
        <authorList>
            <person name="Teng J.L.L."/>
            <person name="Lee H.H."/>
            <person name="Fong J.Y.H."/>
            <person name="Fok K.M.N."/>
            <person name="Lau S.K.P."/>
            <person name="Woo P.C.Y."/>
        </authorList>
    </citation>
    <scope>NUCLEOTIDE SEQUENCE [LARGE SCALE GENOMIC DNA]</scope>
    <source>
        <strain evidence="3 4">HKU72</strain>
    </source>
</reference>
<keyword evidence="2" id="KW-0812">Transmembrane</keyword>
<evidence type="ECO:0000313" key="3">
    <source>
        <dbReference type="EMBL" id="TWS25631.1"/>
    </source>
</evidence>
<dbReference type="Proteomes" id="UP000319375">
    <property type="component" value="Unassembled WGS sequence"/>
</dbReference>
<protein>
    <recommendedName>
        <fullName evidence="5">Polysaccharide chain length determinant N-terminal domain-containing protein</fullName>
    </recommendedName>
</protein>
<keyword evidence="2" id="KW-0472">Membrane</keyword>
<sequence>MSVAGFVRTILARRLAVLAVLVVTVAAGVFGWSSTSTHYVTNSAVVVIPPGAGNRDAGLNPFVNVASTAQLAYVLATAAERDEARDAVAKAGASPDYQLSTVAGDAANYAQLSPQVTFSVSAPDPEAARRGATALIDFMRDRLQRMQREAGVVDGTFADLRVPVEPTDGAAVSGSALRAAVGYASGGLLGTVLVLLLVGAAADVLRGRRNGEPDADSAVDTDAAVPADAVVADDAADTDDDPPADAEGSARSQPVA</sequence>
<proteinExistence type="predicted"/>
<feature type="compositionally biased region" description="Low complexity" evidence="1">
    <location>
        <begin position="220"/>
        <end position="233"/>
    </location>
</feature>
<evidence type="ECO:0000256" key="1">
    <source>
        <dbReference type="SAM" id="MobiDB-lite"/>
    </source>
</evidence>
<dbReference type="OrthoDB" id="4774363at2"/>
<comment type="caution">
    <text evidence="3">The sequence shown here is derived from an EMBL/GenBank/DDBJ whole genome shotgun (WGS) entry which is preliminary data.</text>
</comment>
<keyword evidence="4" id="KW-1185">Reference proteome</keyword>
<accession>A0A5C5RTT1</accession>
<dbReference type="EMBL" id="VIGX01000025">
    <property type="protein sequence ID" value="TWS25631.1"/>
    <property type="molecule type" value="Genomic_DNA"/>
</dbReference>
<gene>
    <name evidence="3" type="ORF">FK530_22615</name>
</gene>
<evidence type="ECO:0000313" key="4">
    <source>
        <dbReference type="Proteomes" id="UP000319375"/>
    </source>
</evidence>
<name>A0A5C5RTT1_9ACTN</name>
<evidence type="ECO:0008006" key="5">
    <source>
        <dbReference type="Google" id="ProtNLM"/>
    </source>
</evidence>
<dbReference type="RefSeq" id="WP_146489213.1">
    <property type="nucleotide sequence ID" value="NZ_VIGX01000025.1"/>
</dbReference>